<evidence type="ECO:0000256" key="1">
    <source>
        <dbReference type="SAM" id="MobiDB-lite"/>
    </source>
</evidence>
<accession>A0A8D8FET2</accession>
<feature type="region of interest" description="Disordered" evidence="1">
    <location>
        <begin position="136"/>
        <end position="157"/>
    </location>
</feature>
<feature type="region of interest" description="Disordered" evidence="1">
    <location>
        <begin position="42"/>
        <end position="100"/>
    </location>
</feature>
<feature type="compositionally biased region" description="Basic and acidic residues" evidence="1">
    <location>
        <begin position="139"/>
        <end position="149"/>
    </location>
</feature>
<organism evidence="2">
    <name type="scientific">Culex pipiens</name>
    <name type="common">House mosquito</name>
    <dbReference type="NCBI Taxonomy" id="7175"/>
    <lineage>
        <taxon>Eukaryota</taxon>
        <taxon>Metazoa</taxon>
        <taxon>Ecdysozoa</taxon>
        <taxon>Arthropoda</taxon>
        <taxon>Hexapoda</taxon>
        <taxon>Insecta</taxon>
        <taxon>Pterygota</taxon>
        <taxon>Neoptera</taxon>
        <taxon>Endopterygota</taxon>
        <taxon>Diptera</taxon>
        <taxon>Nematocera</taxon>
        <taxon>Culicoidea</taxon>
        <taxon>Culicidae</taxon>
        <taxon>Culicinae</taxon>
        <taxon>Culicini</taxon>
        <taxon>Culex</taxon>
        <taxon>Culex</taxon>
    </lineage>
</organism>
<name>A0A8D8FET2_CULPI</name>
<reference evidence="2" key="1">
    <citation type="submission" date="2021-05" db="EMBL/GenBank/DDBJ databases">
        <authorList>
            <person name="Alioto T."/>
            <person name="Alioto T."/>
            <person name="Gomez Garrido J."/>
        </authorList>
    </citation>
    <scope>NUCLEOTIDE SEQUENCE</scope>
</reference>
<evidence type="ECO:0000313" key="2">
    <source>
        <dbReference type="EMBL" id="CAG6467474.1"/>
    </source>
</evidence>
<dbReference type="AlphaFoldDB" id="A0A8D8FET2"/>
<dbReference type="EMBL" id="HBUE01058575">
    <property type="protein sequence ID" value="CAG6467474.1"/>
    <property type="molecule type" value="Transcribed_RNA"/>
</dbReference>
<sequence>MAPNQGKHPKPDNLPPAVAVTKTTYIFIHPASVYFSDDASVRGRSGGGRVDHGTGAAAPVSQRNRHHPGGPVRAGHVQRRGSGTFSAGHQLRRSNGGNHQKMDFRCVPLLGRNPEDGGCGRSRGGPTVRLHLFQHRSGHREEPLHRADCPRLSGRHRAGTDALSGGVEVRIVFHHGAGRMSTVSAVGHQEILSQWWSHPNAKSRKLPGPCLKLQVRRGGQLHRHGRQKALLRLQAGPHPWPGHQGQSPLGENRILRRLRHLHHPGLPRCDPRRLSEL</sequence>
<protein>
    <submittedName>
        <fullName evidence="2">(northern house mosquito) hypothetical protein</fullName>
    </submittedName>
</protein>
<feature type="compositionally biased region" description="Polar residues" evidence="1">
    <location>
        <begin position="81"/>
        <end position="98"/>
    </location>
</feature>
<proteinExistence type="predicted"/>